<protein>
    <submittedName>
        <fullName evidence="3">G2/mitotic-specific cyclin S13-7</fullName>
    </submittedName>
</protein>
<name>A0A835C8J4_9FABA</name>
<dbReference type="Proteomes" id="UP000634136">
    <property type="component" value="Unassembled WGS sequence"/>
</dbReference>
<keyword evidence="4" id="KW-1185">Reference proteome</keyword>
<dbReference type="InterPro" id="IPR036915">
    <property type="entry name" value="Cyclin-like_sf"/>
</dbReference>
<evidence type="ECO:0000259" key="2">
    <source>
        <dbReference type="Pfam" id="PF02984"/>
    </source>
</evidence>
<gene>
    <name evidence="3" type="ORF">G2W53_015943</name>
</gene>
<dbReference type="Pfam" id="PF02984">
    <property type="entry name" value="Cyclin_C"/>
    <property type="match status" value="1"/>
</dbReference>
<sequence length="61" mass="6993">MENMVYFLAELSLVHYSTVILYSPSVIAASAVYAARSTLNRSPFWTETLKHYTGYSEDQIR</sequence>
<evidence type="ECO:0000256" key="1">
    <source>
        <dbReference type="SAM" id="Phobius"/>
    </source>
</evidence>
<dbReference type="EMBL" id="JAAIUW010000005">
    <property type="protein sequence ID" value="KAF7833610.1"/>
    <property type="molecule type" value="Genomic_DNA"/>
</dbReference>
<dbReference type="Gene3D" id="1.10.472.10">
    <property type="entry name" value="Cyclin-like"/>
    <property type="match status" value="1"/>
</dbReference>
<dbReference type="SUPFAM" id="SSF47954">
    <property type="entry name" value="Cyclin-like"/>
    <property type="match status" value="1"/>
</dbReference>
<evidence type="ECO:0000313" key="4">
    <source>
        <dbReference type="Proteomes" id="UP000634136"/>
    </source>
</evidence>
<keyword evidence="1" id="KW-0472">Membrane</keyword>
<dbReference type="InterPro" id="IPR004367">
    <property type="entry name" value="Cyclin_C-dom"/>
</dbReference>
<comment type="caution">
    <text evidence="3">The sequence shown here is derived from an EMBL/GenBank/DDBJ whole genome shotgun (WGS) entry which is preliminary data.</text>
</comment>
<reference evidence="3" key="1">
    <citation type="submission" date="2020-09" db="EMBL/GenBank/DDBJ databases">
        <title>Genome-Enabled Discovery of Anthraquinone Biosynthesis in Senna tora.</title>
        <authorList>
            <person name="Kang S.-H."/>
            <person name="Pandey R.P."/>
            <person name="Lee C.-M."/>
            <person name="Sim J.-S."/>
            <person name="Jeong J.-T."/>
            <person name="Choi B.-S."/>
            <person name="Jung M."/>
            <person name="Ginzburg D."/>
            <person name="Zhao K."/>
            <person name="Won S.Y."/>
            <person name="Oh T.-J."/>
            <person name="Yu Y."/>
            <person name="Kim N.-H."/>
            <person name="Lee O.R."/>
            <person name="Lee T.-H."/>
            <person name="Bashyal P."/>
            <person name="Kim T.-S."/>
            <person name="Lee W.-H."/>
            <person name="Kawkins C."/>
            <person name="Kim C.-K."/>
            <person name="Kim J.S."/>
            <person name="Ahn B.O."/>
            <person name="Rhee S.Y."/>
            <person name="Sohng J.K."/>
        </authorList>
    </citation>
    <scope>NUCLEOTIDE SEQUENCE</scope>
    <source>
        <tissue evidence="3">Leaf</tissue>
    </source>
</reference>
<dbReference type="OrthoDB" id="5590282at2759"/>
<feature type="domain" description="Cyclin C-terminal" evidence="2">
    <location>
        <begin position="1"/>
        <end position="61"/>
    </location>
</feature>
<feature type="transmembrane region" description="Helical" evidence="1">
    <location>
        <begin position="13"/>
        <end position="35"/>
    </location>
</feature>
<evidence type="ECO:0000313" key="3">
    <source>
        <dbReference type="EMBL" id="KAF7833610.1"/>
    </source>
</evidence>
<keyword evidence="1" id="KW-0812">Transmembrane</keyword>
<organism evidence="3 4">
    <name type="scientific">Senna tora</name>
    <dbReference type="NCBI Taxonomy" id="362788"/>
    <lineage>
        <taxon>Eukaryota</taxon>
        <taxon>Viridiplantae</taxon>
        <taxon>Streptophyta</taxon>
        <taxon>Embryophyta</taxon>
        <taxon>Tracheophyta</taxon>
        <taxon>Spermatophyta</taxon>
        <taxon>Magnoliopsida</taxon>
        <taxon>eudicotyledons</taxon>
        <taxon>Gunneridae</taxon>
        <taxon>Pentapetalae</taxon>
        <taxon>rosids</taxon>
        <taxon>fabids</taxon>
        <taxon>Fabales</taxon>
        <taxon>Fabaceae</taxon>
        <taxon>Caesalpinioideae</taxon>
        <taxon>Cassia clade</taxon>
        <taxon>Senna</taxon>
    </lineage>
</organism>
<keyword evidence="1" id="KW-1133">Transmembrane helix</keyword>
<proteinExistence type="predicted"/>
<accession>A0A835C8J4</accession>
<dbReference type="AlphaFoldDB" id="A0A835C8J4"/>